<geneLocation type="plasmid" evidence="2 3">
    <name>unnamed1</name>
</geneLocation>
<dbReference type="Pfam" id="PF03374">
    <property type="entry name" value="ANT"/>
    <property type="match status" value="1"/>
</dbReference>
<evidence type="ECO:0000313" key="2">
    <source>
        <dbReference type="EMBL" id="QKE93272.1"/>
    </source>
</evidence>
<dbReference type="Pfam" id="PF02498">
    <property type="entry name" value="Bro-N"/>
    <property type="match status" value="1"/>
</dbReference>
<dbReference type="EMBL" id="CP053709">
    <property type="protein sequence ID" value="QKE93272.1"/>
    <property type="molecule type" value="Genomic_DNA"/>
</dbReference>
<dbReference type="GO" id="GO:0003677">
    <property type="term" value="F:DNA binding"/>
    <property type="evidence" value="ECO:0007669"/>
    <property type="project" value="InterPro"/>
</dbReference>
<proteinExistence type="predicted"/>
<dbReference type="PROSITE" id="PS51750">
    <property type="entry name" value="BRO_N"/>
    <property type="match status" value="1"/>
</dbReference>
<evidence type="ECO:0000259" key="1">
    <source>
        <dbReference type="PROSITE" id="PS51750"/>
    </source>
</evidence>
<accession>A0A6M8HXZ1</accession>
<protein>
    <submittedName>
        <fullName evidence="2">Phage repressor protein/antirepressor Ant</fullName>
    </submittedName>
</protein>
<evidence type="ECO:0000313" key="3">
    <source>
        <dbReference type="Proteomes" id="UP000500767"/>
    </source>
</evidence>
<keyword evidence="2" id="KW-0614">Plasmid</keyword>
<name>A0A6M8HXZ1_9PROT</name>
<dbReference type="InterPro" id="IPR005039">
    <property type="entry name" value="Ant_C"/>
</dbReference>
<dbReference type="PANTHER" id="PTHR36180">
    <property type="entry name" value="DNA-BINDING PROTEIN-RELATED-RELATED"/>
    <property type="match status" value="1"/>
</dbReference>
<dbReference type="SMART" id="SM01040">
    <property type="entry name" value="Bro-N"/>
    <property type="match status" value="1"/>
</dbReference>
<keyword evidence="3" id="KW-1185">Reference proteome</keyword>
<reference evidence="2 3" key="1">
    <citation type="journal article" date="2014" name="World J. Microbiol. Biotechnol.">
        <title>Biodiversity and physiological characteristics of Antarctic and Arctic lichens-associated bacteria.</title>
        <authorList>
            <person name="Lee Y.M."/>
            <person name="Kim E.H."/>
            <person name="Lee H.K."/>
            <person name="Hong S.G."/>
        </authorList>
    </citation>
    <scope>NUCLEOTIDE SEQUENCE [LARGE SCALE GENOMIC DNA]</scope>
    <source>
        <strain evidence="2 3">PAMC 26569</strain>
        <plasmid evidence="2">unnamed1</plasmid>
    </source>
</reference>
<dbReference type="InterPro" id="IPR003497">
    <property type="entry name" value="BRO_N_domain"/>
</dbReference>
<feature type="domain" description="Bro-N" evidence="1">
    <location>
        <begin position="15"/>
        <end position="118"/>
    </location>
</feature>
<gene>
    <name evidence="2" type="ORF">HN018_22750</name>
</gene>
<dbReference type="PANTHER" id="PTHR36180:SF2">
    <property type="entry name" value="BRO FAMILY PROTEIN"/>
    <property type="match status" value="1"/>
</dbReference>
<dbReference type="Proteomes" id="UP000500767">
    <property type="component" value="Plasmid unnamed1"/>
</dbReference>
<organism evidence="2 3">
    <name type="scientific">Lichenicola cladoniae</name>
    <dbReference type="NCBI Taxonomy" id="1484109"/>
    <lineage>
        <taxon>Bacteria</taxon>
        <taxon>Pseudomonadati</taxon>
        <taxon>Pseudomonadota</taxon>
        <taxon>Alphaproteobacteria</taxon>
        <taxon>Acetobacterales</taxon>
        <taxon>Acetobacteraceae</taxon>
        <taxon>Lichenicola</taxon>
    </lineage>
</organism>
<dbReference type="KEGG" id="lck:HN018_22750"/>
<dbReference type="AlphaFoldDB" id="A0A6M8HXZ1"/>
<sequence>MSLAVVSTGQAEPAAGGLMPFSFGDRPVRAVTRGGAPWFVLADVCRVLEIANSRHAATRLDDDEKGVVSSDTPGGDQEMTIINESGLYSLVLTSRKPEAKVFKRWITSEVIPAIRRTGGYMVARPEETREQILARAVLVAQETINRSDAQIAEMAPKVEALERIAGAAGAMSVTDAGKILGMGQEAIFALMQRHGWLFKRAHGQTWLGYQDKVTSGHLDHRVTITTKEERETVRRQVLVTAKGLTALAALVQRKARAA</sequence>